<evidence type="ECO:0000313" key="2">
    <source>
        <dbReference type="Proteomes" id="UP000024635"/>
    </source>
</evidence>
<reference evidence="2" key="1">
    <citation type="journal article" date="2015" name="Nat. Genet.">
        <title>The genome and transcriptome of the zoonotic hookworm Ancylostoma ceylanicum identify infection-specific gene families.</title>
        <authorList>
            <person name="Schwarz E.M."/>
            <person name="Hu Y."/>
            <person name="Antoshechkin I."/>
            <person name="Miller M.M."/>
            <person name="Sternberg P.W."/>
            <person name="Aroian R.V."/>
        </authorList>
    </citation>
    <scope>NUCLEOTIDE SEQUENCE</scope>
    <source>
        <strain evidence="2">HY135</strain>
    </source>
</reference>
<accession>A0A016WLX5</accession>
<organism evidence="1 2">
    <name type="scientific">Ancylostoma ceylanicum</name>
    <dbReference type="NCBI Taxonomy" id="53326"/>
    <lineage>
        <taxon>Eukaryota</taxon>
        <taxon>Metazoa</taxon>
        <taxon>Ecdysozoa</taxon>
        <taxon>Nematoda</taxon>
        <taxon>Chromadorea</taxon>
        <taxon>Rhabditida</taxon>
        <taxon>Rhabditina</taxon>
        <taxon>Rhabditomorpha</taxon>
        <taxon>Strongyloidea</taxon>
        <taxon>Ancylostomatidae</taxon>
        <taxon>Ancylostomatinae</taxon>
        <taxon>Ancylostoma</taxon>
    </lineage>
</organism>
<keyword evidence="2" id="KW-1185">Reference proteome</keyword>
<gene>
    <name evidence="1" type="primary">Acey_s0606.g579</name>
    <name evidence="1" type="ORF">Y032_0606g579</name>
</gene>
<name>A0A016WLX5_9BILA</name>
<protein>
    <submittedName>
        <fullName evidence="1">Uncharacterized protein</fullName>
    </submittedName>
</protein>
<dbReference type="EMBL" id="JARK01000206">
    <property type="protein sequence ID" value="EYC40566.1"/>
    <property type="molecule type" value="Genomic_DNA"/>
</dbReference>
<dbReference type="Proteomes" id="UP000024635">
    <property type="component" value="Unassembled WGS sequence"/>
</dbReference>
<dbReference type="AlphaFoldDB" id="A0A016WLX5"/>
<comment type="caution">
    <text evidence="1">The sequence shown here is derived from an EMBL/GenBank/DDBJ whole genome shotgun (WGS) entry which is preliminary data.</text>
</comment>
<evidence type="ECO:0000313" key="1">
    <source>
        <dbReference type="EMBL" id="EYC40566.1"/>
    </source>
</evidence>
<sequence length="106" mass="11754">MDADTLRAIFDAQAMQLTKQLQKQFAAVLASGLGRCTSHTQAGCKASLPEGPPCPIYWGQGYYLASHRRSTDRWLLMATTLIEPRLPSSLKRKMDQSDSAQNILLD</sequence>
<proteinExistence type="predicted"/>